<evidence type="ECO:0000259" key="4">
    <source>
        <dbReference type="PROSITE" id="PS50949"/>
    </source>
</evidence>
<evidence type="ECO:0000256" key="1">
    <source>
        <dbReference type="ARBA" id="ARBA00023015"/>
    </source>
</evidence>
<reference evidence="5 6" key="1">
    <citation type="submission" date="2016-01" db="EMBL/GenBank/DDBJ databases">
        <title>Draft Genome Sequences of Seven Thermophilic Sporeformers Isolated from Foods.</title>
        <authorList>
            <person name="Berendsen E.M."/>
            <person name="Wells-Bennik M.H."/>
            <person name="Krawcyk A.O."/>
            <person name="De Jong A."/>
            <person name="Holsappel S."/>
            <person name="Eijlander R.T."/>
            <person name="Kuipers O.P."/>
        </authorList>
    </citation>
    <scope>NUCLEOTIDE SEQUENCE [LARGE SCALE GENOMIC DNA]</scope>
    <source>
        <strain evidence="5 6">B4135</strain>
    </source>
</reference>
<dbReference type="Gene3D" id="1.10.10.10">
    <property type="entry name" value="Winged helix-like DNA-binding domain superfamily/Winged helix DNA-binding domain"/>
    <property type="match status" value="1"/>
</dbReference>
<evidence type="ECO:0000256" key="2">
    <source>
        <dbReference type="ARBA" id="ARBA00023125"/>
    </source>
</evidence>
<dbReference type="GO" id="GO:0003700">
    <property type="term" value="F:DNA-binding transcription factor activity"/>
    <property type="evidence" value="ECO:0007669"/>
    <property type="project" value="InterPro"/>
</dbReference>
<accession>A0A150LDP8</accession>
<dbReference type="SMART" id="SM00345">
    <property type="entry name" value="HTH_GNTR"/>
    <property type="match status" value="1"/>
</dbReference>
<evidence type="ECO:0000313" key="5">
    <source>
        <dbReference type="EMBL" id="KYD10350.1"/>
    </source>
</evidence>
<feature type="domain" description="HTH gntR-type" evidence="4">
    <location>
        <begin position="47"/>
        <end position="115"/>
    </location>
</feature>
<dbReference type="STRING" id="301148.B4135_3525"/>
<dbReference type="SUPFAM" id="SSF46785">
    <property type="entry name" value="Winged helix' DNA-binding domain"/>
    <property type="match status" value="1"/>
</dbReference>
<dbReference type="GO" id="GO:0003677">
    <property type="term" value="F:DNA binding"/>
    <property type="evidence" value="ECO:0007669"/>
    <property type="project" value="UniProtKB-KW"/>
</dbReference>
<dbReference type="InterPro" id="IPR036390">
    <property type="entry name" value="WH_DNA-bd_sf"/>
</dbReference>
<proteinExistence type="predicted"/>
<dbReference type="EMBL" id="LQYT01000119">
    <property type="protein sequence ID" value="KYD10350.1"/>
    <property type="molecule type" value="Genomic_DNA"/>
</dbReference>
<keyword evidence="3" id="KW-0804">Transcription</keyword>
<comment type="caution">
    <text evidence="5">The sequence shown here is derived from an EMBL/GenBank/DDBJ whole genome shotgun (WGS) entry which is preliminary data.</text>
</comment>
<dbReference type="PANTHER" id="PTHR38445:SF7">
    <property type="entry name" value="GNTR-FAMILY TRANSCRIPTIONAL REGULATOR"/>
    <property type="match status" value="1"/>
</dbReference>
<organism evidence="5 6">
    <name type="scientific">Caldibacillus debilis</name>
    <dbReference type="NCBI Taxonomy" id="301148"/>
    <lineage>
        <taxon>Bacteria</taxon>
        <taxon>Bacillati</taxon>
        <taxon>Bacillota</taxon>
        <taxon>Bacilli</taxon>
        <taxon>Bacillales</taxon>
        <taxon>Bacillaceae</taxon>
        <taxon>Caldibacillus</taxon>
    </lineage>
</organism>
<name>A0A150LDP8_9BACI</name>
<gene>
    <name evidence="5" type="ORF">B4135_3525</name>
</gene>
<dbReference type="AlphaFoldDB" id="A0A150LDP8"/>
<protein>
    <recommendedName>
        <fullName evidence="4">HTH gntR-type domain-containing protein</fullName>
    </recommendedName>
</protein>
<evidence type="ECO:0000256" key="3">
    <source>
        <dbReference type="ARBA" id="ARBA00023163"/>
    </source>
</evidence>
<keyword evidence="1" id="KW-0805">Transcription regulation</keyword>
<dbReference type="CDD" id="cd07377">
    <property type="entry name" value="WHTH_GntR"/>
    <property type="match status" value="1"/>
</dbReference>
<dbReference type="PROSITE" id="PS50949">
    <property type="entry name" value="HTH_GNTR"/>
    <property type="match status" value="1"/>
</dbReference>
<keyword evidence="2" id="KW-0238">DNA-binding</keyword>
<dbReference type="Pfam" id="PF00392">
    <property type="entry name" value="GntR"/>
    <property type="match status" value="1"/>
</dbReference>
<sequence length="162" mass="18633">MKIFPKNFGKGIVKIVINIYIVYRKYIQYLQSGGAAVNILLSQTSKTPLYLQIKEQIKEQIMKGILKEGDPLPSMRELAKDLRVSVITTKRAYEELEQEGFLVSTVGRGTFVAGQQTHVLREWRIRELENQLESLVIEGKRLGLSEQELVDMVRIYYKEGGR</sequence>
<dbReference type="InterPro" id="IPR036388">
    <property type="entry name" value="WH-like_DNA-bd_sf"/>
</dbReference>
<evidence type="ECO:0000313" key="6">
    <source>
        <dbReference type="Proteomes" id="UP000075683"/>
    </source>
</evidence>
<dbReference type="Proteomes" id="UP000075683">
    <property type="component" value="Unassembled WGS sequence"/>
</dbReference>
<dbReference type="InterPro" id="IPR000524">
    <property type="entry name" value="Tscrpt_reg_HTH_GntR"/>
</dbReference>
<dbReference type="PATRIC" id="fig|301148.3.peg.1564"/>
<dbReference type="PANTHER" id="PTHR38445">
    <property type="entry name" value="HTH-TYPE TRANSCRIPTIONAL REPRESSOR YTRA"/>
    <property type="match status" value="1"/>
</dbReference>